<reference evidence="5 6" key="1">
    <citation type="submission" date="2013-09" db="EMBL/GenBank/DDBJ databases">
        <authorList>
            <consortium name="DOE Joint Genome Institute"/>
            <person name="Klenk H.-P."/>
            <person name="Huntemann M."/>
            <person name="Han J."/>
            <person name="Chen A."/>
            <person name="Kyrpides N."/>
            <person name="Mavromatis K."/>
            <person name="Markowitz V."/>
            <person name="Palaniappan K."/>
            <person name="Ivanova N."/>
            <person name="Schaumberg A."/>
            <person name="Pati A."/>
            <person name="Liolios K."/>
            <person name="Nordberg H.P."/>
            <person name="Cantor M.N."/>
            <person name="Hua S.X."/>
            <person name="Woyke T."/>
        </authorList>
    </citation>
    <scope>NUCLEOTIDE SEQUENCE [LARGE SCALE GENOMIC DNA]</scope>
    <source>
        <strain evidence="5 6">DSM 14336</strain>
        <plasmid evidence="6">2</plasmid>
    </source>
</reference>
<feature type="domain" description="Ribose-phosphate pyrophosphokinase N-terminal" evidence="4">
    <location>
        <begin position="12"/>
        <end position="116"/>
    </location>
</feature>
<dbReference type="SMART" id="SM01400">
    <property type="entry name" value="Pribosyltran_N"/>
    <property type="match status" value="1"/>
</dbReference>
<comment type="similarity">
    <text evidence="2">Belongs to the ribose-phosphate pyrophosphokinase family.</text>
</comment>
<gene>
    <name evidence="5" type="ORF">METH_22780</name>
</gene>
<geneLocation type="plasmid" evidence="6">
    <name>2</name>
</geneLocation>
<evidence type="ECO:0000256" key="2">
    <source>
        <dbReference type="RuleBase" id="RU004324"/>
    </source>
</evidence>
<organism evidence="5 6">
    <name type="scientific">Leisingera methylohalidivorans DSM 14336</name>
    <dbReference type="NCBI Taxonomy" id="999552"/>
    <lineage>
        <taxon>Bacteria</taxon>
        <taxon>Pseudomonadati</taxon>
        <taxon>Pseudomonadota</taxon>
        <taxon>Alphaproteobacteria</taxon>
        <taxon>Rhodobacterales</taxon>
        <taxon>Roseobacteraceae</taxon>
        <taxon>Leisingera</taxon>
    </lineage>
</organism>
<dbReference type="PATRIC" id="fig|999552.6.peg.4501"/>
<name>V9W0I3_9RHOB</name>
<dbReference type="OrthoDB" id="324294at2"/>
<dbReference type="NCBIfam" id="TIGR01251">
    <property type="entry name" value="ribP_PPkin"/>
    <property type="match status" value="1"/>
</dbReference>
<dbReference type="GO" id="GO:0004749">
    <property type="term" value="F:ribose phosphate diphosphokinase activity"/>
    <property type="evidence" value="ECO:0007669"/>
    <property type="project" value="UniProtKB-EC"/>
</dbReference>
<dbReference type="GO" id="GO:0002189">
    <property type="term" value="C:ribose phosphate diphosphokinase complex"/>
    <property type="evidence" value="ECO:0007669"/>
    <property type="project" value="TreeGrafter"/>
</dbReference>
<keyword evidence="6" id="KW-1185">Reference proteome</keyword>
<protein>
    <submittedName>
        <fullName evidence="5">Phosphoribosylpyrophosphate synthetase</fullName>
        <ecNumber evidence="5">2.7.6.1</ecNumber>
    </submittedName>
</protein>
<dbReference type="KEGG" id="lmd:METH_22780"/>
<dbReference type="InterPro" id="IPR000836">
    <property type="entry name" value="PRTase_dom"/>
</dbReference>
<dbReference type="InterPro" id="IPR005946">
    <property type="entry name" value="Rib-P_diPkinase"/>
</dbReference>
<evidence type="ECO:0000259" key="4">
    <source>
        <dbReference type="Pfam" id="PF13793"/>
    </source>
</evidence>
<keyword evidence="5" id="KW-0808">Transferase</keyword>
<dbReference type="InterPro" id="IPR029057">
    <property type="entry name" value="PRTase-like"/>
</dbReference>
<dbReference type="HOGENOM" id="CLU_033546_2_2_5"/>
<evidence type="ECO:0000313" key="5">
    <source>
        <dbReference type="EMBL" id="AHD03658.1"/>
    </source>
</evidence>
<dbReference type="GO" id="GO:0000287">
    <property type="term" value="F:magnesium ion binding"/>
    <property type="evidence" value="ECO:0007669"/>
    <property type="project" value="InterPro"/>
</dbReference>
<dbReference type="GO" id="GO:0006164">
    <property type="term" value="P:purine nucleotide biosynthetic process"/>
    <property type="evidence" value="ECO:0007669"/>
    <property type="project" value="TreeGrafter"/>
</dbReference>
<dbReference type="EC" id="2.7.6.1" evidence="5"/>
<dbReference type="Pfam" id="PF13793">
    <property type="entry name" value="Pribosyltran_N"/>
    <property type="match status" value="1"/>
</dbReference>
<accession>V9W0I3</accession>
<evidence type="ECO:0000313" key="6">
    <source>
        <dbReference type="Proteomes" id="UP000018780"/>
    </source>
</evidence>
<dbReference type="RefSeq" id="WP_024092455.1">
    <property type="nucleotide sequence ID" value="NC_023136.1"/>
</dbReference>
<evidence type="ECO:0000259" key="3">
    <source>
        <dbReference type="Pfam" id="PF00156"/>
    </source>
</evidence>
<dbReference type="SUPFAM" id="SSF53271">
    <property type="entry name" value="PRTase-like"/>
    <property type="match status" value="2"/>
</dbReference>
<dbReference type="Pfam" id="PF00156">
    <property type="entry name" value="Pribosyltran"/>
    <property type="match status" value="1"/>
</dbReference>
<dbReference type="GO" id="GO:0006015">
    <property type="term" value="P:5-phosphoribose 1-diphosphate biosynthetic process"/>
    <property type="evidence" value="ECO:0007669"/>
    <property type="project" value="TreeGrafter"/>
</dbReference>
<evidence type="ECO:0000256" key="1">
    <source>
        <dbReference type="ARBA" id="ARBA00022727"/>
    </source>
</evidence>
<keyword evidence="1 2" id="KW-0545">Nucleotide biosynthesis</keyword>
<keyword evidence="5" id="KW-0614">Plasmid</keyword>
<dbReference type="PANTHER" id="PTHR10210">
    <property type="entry name" value="RIBOSE-PHOSPHATE DIPHOSPHOKINASE FAMILY MEMBER"/>
    <property type="match status" value="1"/>
</dbReference>
<dbReference type="EMBL" id="CP006775">
    <property type="protein sequence ID" value="AHD03658.1"/>
    <property type="molecule type" value="Genomic_DNA"/>
</dbReference>
<dbReference type="NCBIfam" id="NF005537">
    <property type="entry name" value="PRK07199.1"/>
    <property type="match status" value="1"/>
</dbReference>
<dbReference type="InterPro" id="IPR029099">
    <property type="entry name" value="Pribosyltran_N"/>
</dbReference>
<dbReference type="CDD" id="cd06223">
    <property type="entry name" value="PRTases_typeI"/>
    <property type="match status" value="1"/>
</dbReference>
<dbReference type="GO" id="GO:0005737">
    <property type="term" value="C:cytoplasm"/>
    <property type="evidence" value="ECO:0007669"/>
    <property type="project" value="TreeGrafter"/>
</dbReference>
<dbReference type="Proteomes" id="UP000018780">
    <property type="component" value="Plasmid unnamed2"/>
</dbReference>
<dbReference type="AlphaFoldDB" id="V9W0I3"/>
<dbReference type="Gene3D" id="3.40.50.2020">
    <property type="match status" value="2"/>
</dbReference>
<proteinExistence type="inferred from homology"/>
<sequence length="292" mass="30992">MKPVLAPFPDMQPMAARLAPVLGTRIVPVAWRHFPDGESLITLSGDVADCDLAILCTLRDPDRHMLPLRFAAATARELGANSIGLIAPYLGYMRQDQRFAAGQAVSAPLFAACLEESFDWLVTADPHLHRIPDLAALFTIPARRAVTAPALAGWITRNIPDPVLIGPDEESRQWVAQVAALASCPCEVLRKHRSGDREVEVSVPSVAALKTGTAVILDDIASSGRTLVKTIERLAPGNPPVCVVIHAVFAAGAHAGILAAGARRIVTTDSIPHESNAISIAQILAEAVCSLP</sequence>
<dbReference type="PANTHER" id="PTHR10210:SF41">
    <property type="entry name" value="RIBOSE-PHOSPHATE PYROPHOSPHOKINASE 1, CHLOROPLASTIC"/>
    <property type="match status" value="1"/>
</dbReference>
<feature type="domain" description="Phosphoribosyltransferase" evidence="3">
    <location>
        <begin position="151"/>
        <end position="253"/>
    </location>
</feature>